<evidence type="ECO:0000256" key="3">
    <source>
        <dbReference type="ARBA" id="ARBA00022737"/>
    </source>
</evidence>
<dbReference type="Pfam" id="PF12796">
    <property type="entry name" value="Ank_2"/>
    <property type="match status" value="2"/>
</dbReference>
<keyword evidence="6 8" id="KW-0472">Membrane</keyword>
<comment type="subcellular location">
    <subcellularLocation>
        <location evidence="1">Membrane</location>
        <topology evidence="1">Multi-pass membrane protein</topology>
    </subcellularLocation>
</comment>
<dbReference type="InterPro" id="IPR026961">
    <property type="entry name" value="PGG_dom"/>
</dbReference>
<keyword evidence="2 8" id="KW-0812">Transmembrane</keyword>
<dbReference type="SMART" id="SM00248">
    <property type="entry name" value="ANK"/>
    <property type="match status" value="9"/>
</dbReference>
<evidence type="ECO:0000256" key="4">
    <source>
        <dbReference type="ARBA" id="ARBA00022989"/>
    </source>
</evidence>
<dbReference type="PROSITE" id="PS50297">
    <property type="entry name" value="ANK_REP_REGION"/>
    <property type="match status" value="2"/>
</dbReference>
<dbReference type="EMBL" id="JAUUTY010000002">
    <property type="protein sequence ID" value="KAK1679991.1"/>
    <property type="molecule type" value="Genomic_DNA"/>
</dbReference>
<evidence type="ECO:0000259" key="9">
    <source>
        <dbReference type="Pfam" id="PF13962"/>
    </source>
</evidence>
<feature type="domain" description="PGG" evidence="9">
    <location>
        <begin position="456"/>
        <end position="564"/>
    </location>
</feature>
<reference evidence="10" key="1">
    <citation type="submission" date="2023-07" db="EMBL/GenBank/DDBJ databases">
        <title>A chromosome-level genome assembly of Lolium multiflorum.</title>
        <authorList>
            <person name="Chen Y."/>
            <person name="Copetti D."/>
            <person name="Kolliker R."/>
            <person name="Studer B."/>
        </authorList>
    </citation>
    <scope>NUCLEOTIDE SEQUENCE</scope>
    <source>
        <strain evidence="10">02402/16</strain>
        <tissue evidence="10">Leaf</tissue>
    </source>
</reference>
<feature type="repeat" description="ANK" evidence="7">
    <location>
        <begin position="256"/>
        <end position="288"/>
    </location>
</feature>
<dbReference type="Gene3D" id="1.25.40.20">
    <property type="entry name" value="Ankyrin repeat-containing domain"/>
    <property type="match status" value="3"/>
</dbReference>
<gene>
    <name evidence="10" type="ORF">QYE76_040839</name>
</gene>
<dbReference type="PROSITE" id="PS50088">
    <property type="entry name" value="ANK_REPEAT"/>
    <property type="match status" value="3"/>
</dbReference>
<feature type="transmembrane region" description="Helical" evidence="8">
    <location>
        <begin position="463"/>
        <end position="485"/>
    </location>
</feature>
<dbReference type="PANTHER" id="PTHR24186:SF50">
    <property type="entry name" value="ANKYRIN REPEAT-CONTAINING PROTEIN ITN1-LIKE ISOFORM X1"/>
    <property type="match status" value="1"/>
</dbReference>
<evidence type="ECO:0000256" key="7">
    <source>
        <dbReference type="PROSITE-ProRule" id="PRU00023"/>
    </source>
</evidence>
<keyword evidence="3" id="KW-0677">Repeat</keyword>
<dbReference type="InterPro" id="IPR036770">
    <property type="entry name" value="Ankyrin_rpt-contain_sf"/>
</dbReference>
<organism evidence="10 11">
    <name type="scientific">Lolium multiflorum</name>
    <name type="common">Italian ryegrass</name>
    <name type="synonym">Lolium perenne subsp. multiflorum</name>
    <dbReference type="NCBI Taxonomy" id="4521"/>
    <lineage>
        <taxon>Eukaryota</taxon>
        <taxon>Viridiplantae</taxon>
        <taxon>Streptophyta</taxon>
        <taxon>Embryophyta</taxon>
        <taxon>Tracheophyta</taxon>
        <taxon>Spermatophyta</taxon>
        <taxon>Magnoliopsida</taxon>
        <taxon>Liliopsida</taxon>
        <taxon>Poales</taxon>
        <taxon>Poaceae</taxon>
        <taxon>BOP clade</taxon>
        <taxon>Pooideae</taxon>
        <taxon>Poodae</taxon>
        <taxon>Poeae</taxon>
        <taxon>Poeae Chloroplast Group 2 (Poeae type)</taxon>
        <taxon>Loliodinae</taxon>
        <taxon>Loliinae</taxon>
        <taxon>Lolium</taxon>
    </lineage>
</organism>
<dbReference type="PANTHER" id="PTHR24186">
    <property type="entry name" value="PROTEIN PHOSPHATASE 1 REGULATORY SUBUNIT"/>
    <property type="match status" value="1"/>
</dbReference>
<protein>
    <recommendedName>
        <fullName evidence="9">PGG domain-containing protein</fullName>
    </recommendedName>
</protein>
<dbReference type="InterPro" id="IPR002110">
    <property type="entry name" value="Ankyrin_rpt"/>
</dbReference>
<name>A0AAD8TE50_LOLMU</name>
<feature type="repeat" description="ANK" evidence="7">
    <location>
        <begin position="71"/>
        <end position="103"/>
    </location>
</feature>
<feature type="repeat" description="ANK" evidence="7">
    <location>
        <begin position="362"/>
        <end position="383"/>
    </location>
</feature>
<dbReference type="SUPFAM" id="SSF48403">
    <property type="entry name" value="Ankyrin repeat"/>
    <property type="match status" value="1"/>
</dbReference>
<dbReference type="GO" id="GO:0005886">
    <property type="term" value="C:plasma membrane"/>
    <property type="evidence" value="ECO:0007669"/>
    <property type="project" value="TreeGrafter"/>
</dbReference>
<evidence type="ECO:0000256" key="8">
    <source>
        <dbReference type="SAM" id="Phobius"/>
    </source>
</evidence>
<evidence type="ECO:0000256" key="5">
    <source>
        <dbReference type="ARBA" id="ARBA00023043"/>
    </source>
</evidence>
<feature type="transmembrane region" description="Helical" evidence="8">
    <location>
        <begin position="572"/>
        <end position="596"/>
    </location>
</feature>
<keyword evidence="5 7" id="KW-0040">ANK repeat</keyword>
<accession>A0AAD8TE50</accession>
<comment type="caution">
    <text evidence="10">The sequence shown here is derived from an EMBL/GenBank/DDBJ whole genome shotgun (WGS) entry which is preliminary data.</text>
</comment>
<dbReference type="Pfam" id="PF13857">
    <property type="entry name" value="Ank_5"/>
    <property type="match status" value="1"/>
</dbReference>
<keyword evidence="11" id="KW-1185">Reference proteome</keyword>
<feature type="transmembrane region" description="Helical" evidence="8">
    <location>
        <begin position="505"/>
        <end position="525"/>
    </location>
</feature>
<proteinExistence type="predicted"/>
<feature type="transmembrane region" description="Helical" evidence="8">
    <location>
        <begin position="537"/>
        <end position="566"/>
    </location>
</feature>
<evidence type="ECO:0000256" key="2">
    <source>
        <dbReference type="ARBA" id="ARBA00022692"/>
    </source>
</evidence>
<sequence>MAAVLTAAVEFGPDHKMTLDAELLLVLTAGDKVRMEAMLSNGRQQTTGQVAINVHAMAPAPGCFLLGVASNGNTELHLVASRGHVELATLLCERAPSLVATRNRCLDTPLHCAAKAGHMDVAAILLSAMRAGGADEEAALLARNQTGATALYEAVRHGRAGVVDLLMTEVPDMSSVAIDGDGGVSPLYLAASTKSVQMVRHLLRPSRNGTPSPASFSGPEGRTALHVAATAGKEIVQAILGWEPKGPTLLTRVDSSGRTPLHFAAFYGALDIVKLFLDDHASLRLATISDNDGSFPVHTAAMVGETRTVCELIKRCPNYYELVDDKGRNLLHRAVEHGQDSVVRHICQNDKLAMLLNATDSEGNTPLHLAVQGGYPGIVSLLLATLSVDMGITNKDGLTARDLSRLARAHEVARGSSLGYDGGDCLYWLRAPSTLDGVLRFYEKPAEEDAPAEGDDMTKSGTIASVLIATVAFAAAFTVPGGFVADDHAHAGTAVLARRFAFRAFVVSDTVAFVCSIVATCFHIYGSAREIPHGHRLWYNLLASGLVPVGSQFMIAAFAFGFHLVLGSVNRWLIVFMYIFSLASVLFCFPGIWVPLRLGLGKVVWRRAGWRGLVNIYERPSSLSHFLFLFRRSFLFLNFRRPLFVLLISATFVVAIVLSIALPNY</sequence>
<feature type="transmembrane region" description="Helical" evidence="8">
    <location>
        <begin position="643"/>
        <end position="662"/>
    </location>
</feature>
<evidence type="ECO:0000313" key="10">
    <source>
        <dbReference type="EMBL" id="KAK1679991.1"/>
    </source>
</evidence>
<evidence type="ECO:0000313" key="11">
    <source>
        <dbReference type="Proteomes" id="UP001231189"/>
    </source>
</evidence>
<evidence type="ECO:0000256" key="6">
    <source>
        <dbReference type="ARBA" id="ARBA00023136"/>
    </source>
</evidence>
<dbReference type="Pfam" id="PF13962">
    <property type="entry name" value="PGG"/>
    <property type="match status" value="1"/>
</dbReference>
<dbReference type="Proteomes" id="UP001231189">
    <property type="component" value="Unassembled WGS sequence"/>
</dbReference>
<dbReference type="AlphaFoldDB" id="A0AAD8TE50"/>
<evidence type="ECO:0000256" key="1">
    <source>
        <dbReference type="ARBA" id="ARBA00004141"/>
    </source>
</evidence>
<keyword evidence="4 8" id="KW-1133">Transmembrane helix</keyword>